<dbReference type="RefSeq" id="XP_025361534.1">
    <property type="nucleotide sequence ID" value="XM_025503910.1"/>
</dbReference>
<evidence type="ECO:0000313" key="1">
    <source>
        <dbReference type="EMBL" id="PWN26922.1"/>
    </source>
</evidence>
<reference evidence="1 2" key="1">
    <citation type="journal article" date="2018" name="Mol. Biol. Evol.">
        <title>Broad Genomic Sampling Reveals a Smut Pathogenic Ancestry of the Fungal Clade Ustilaginomycotina.</title>
        <authorList>
            <person name="Kijpornyongpan T."/>
            <person name="Mondo S.J."/>
            <person name="Barry K."/>
            <person name="Sandor L."/>
            <person name="Lee J."/>
            <person name="Lipzen A."/>
            <person name="Pangilinan J."/>
            <person name="LaButti K."/>
            <person name="Hainaut M."/>
            <person name="Henrissat B."/>
            <person name="Grigoriev I.V."/>
            <person name="Spatafora J.W."/>
            <person name="Aime M.C."/>
        </authorList>
    </citation>
    <scope>NUCLEOTIDE SEQUENCE [LARGE SCALE GENOMIC DNA]</scope>
    <source>
        <strain evidence="1 2">MCA 5214</strain>
    </source>
</reference>
<organism evidence="1 2">
    <name type="scientific">Jaminaea rosea</name>
    <dbReference type="NCBI Taxonomy" id="1569628"/>
    <lineage>
        <taxon>Eukaryota</taxon>
        <taxon>Fungi</taxon>
        <taxon>Dikarya</taxon>
        <taxon>Basidiomycota</taxon>
        <taxon>Ustilaginomycotina</taxon>
        <taxon>Exobasidiomycetes</taxon>
        <taxon>Microstromatales</taxon>
        <taxon>Microstromatales incertae sedis</taxon>
        <taxon>Jaminaea</taxon>
    </lineage>
</organism>
<proteinExistence type="predicted"/>
<dbReference type="AlphaFoldDB" id="A0A316UNN8"/>
<dbReference type="GeneID" id="37025733"/>
<dbReference type="EMBL" id="KZ819670">
    <property type="protein sequence ID" value="PWN26922.1"/>
    <property type="molecule type" value="Genomic_DNA"/>
</dbReference>
<evidence type="ECO:0000313" key="2">
    <source>
        <dbReference type="Proteomes" id="UP000245884"/>
    </source>
</evidence>
<dbReference type="Proteomes" id="UP000245884">
    <property type="component" value="Unassembled WGS sequence"/>
</dbReference>
<name>A0A316UNN8_9BASI</name>
<sequence length="169" mass="18532">MPGHSALTCRLGPELNDAARSGSAGLELLSAPVASPDGKVISQRATHISASLPSTHHSITLRTVARVVPAMWNRGIGILLGTTEVFLAVDDRTIGMLMQARGKAFSQRYGIGNDLMSSRRQSSWRGRVWRGDRHSQNRYGDREPCCCHSIRLPEVDHYGPRAEDGIWSD</sequence>
<keyword evidence="2" id="KW-1185">Reference proteome</keyword>
<protein>
    <submittedName>
        <fullName evidence="1">Uncharacterized protein</fullName>
    </submittedName>
</protein>
<accession>A0A316UNN8</accession>
<gene>
    <name evidence="1" type="ORF">BDZ90DRAFT_195117</name>
</gene>